<name>A0A919REB1_9ACTN</name>
<sequence length="216" mass="24247">MADLKADDVDSQMAELFDAYFAILEPDLPGMRQEIERRAQALVEARGDLLVDGAARYNVHMSAVLLATYNLLRERMPGAEAVEKVKHAFLDPMREGIRHGMTAALDQAPDPFSLIVEISKSNEEQRYGASFDFVRERDDEDAYLLEIRRCAYNDVLRGAGAPELVPVFCEFDRSWIEAIDPDRHGFAFDRPTTLAAGHGSCGFHWRRTRPASAGDD</sequence>
<dbReference type="RefSeq" id="WP_204020499.1">
    <property type="nucleotide sequence ID" value="NZ_BOOW01000006.1"/>
</dbReference>
<dbReference type="AlphaFoldDB" id="A0A919REB1"/>
<comment type="caution">
    <text evidence="1">The sequence shown here is derived from an EMBL/GenBank/DDBJ whole genome shotgun (WGS) entry which is preliminary data.</text>
</comment>
<keyword evidence="2" id="KW-1185">Reference proteome</keyword>
<reference evidence="1" key="1">
    <citation type="submission" date="2021-01" db="EMBL/GenBank/DDBJ databases">
        <title>Whole genome shotgun sequence of Sinosporangium siamense NBRC 109515.</title>
        <authorList>
            <person name="Komaki H."/>
            <person name="Tamura T."/>
        </authorList>
    </citation>
    <scope>NUCLEOTIDE SEQUENCE</scope>
    <source>
        <strain evidence="1">NBRC 109515</strain>
    </source>
</reference>
<accession>A0A919REB1</accession>
<dbReference type="Pfam" id="PF14196">
    <property type="entry name" value="ATC_hydrolase"/>
    <property type="match status" value="1"/>
</dbReference>
<gene>
    <name evidence="1" type="ORF">Ssi02_04500</name>
</gene>
<dbReference type="InterPro" id="IPR026002">
    <property type="entry name" value="ATC_hydrolase-like"/>
</dbReference>
<evidence type="ECO:0000313" key="2">
    <source>
        <dbReference type="Proteomes" id="UP000606172"/>
    </source>
</evidence>
<dbReference type="EMBL" id="BOOW01000006">
    <property type="protein sequence ID" value="GII90219.1"/>
    <property type="molecule type" value="Genomic_DNA"/>
</dbReference>
<evidence type="ECO:0008006" key="3">
    <source>
        <dbReference type="Google" id="ProtNLM"/>
    </source>
</evidence>
<organism evidence="1 2">
    <name type="scientific">Sinosporangium siamense</name>
    <dbReference type="NCBI Taxonomy" id="1367973"/>
    <lineage>
        <taxon>Bacteria</taxon>
        <taxon>Bacillati</taxon>
        <taxon>Actinomycetota</taxon>
        <taxon>Actinomycetes</taxon>
        <taxon>Streptosporangiales</taxon>
        <taxon>Streptosporangiaceae</taxon>
        <taxon>Sinosporangium</taxon>
    </lineage>
</organism>
<evidence type="ECO:0000313" key="1">
    <source>
        <dbReference type="EMBL" id="GII90219.1"/>
    </source>
</evidence>
<dbReference type="Proteomes" id="UP000606172">
    <property type="component" value="Unassembled WGS sequence"/>
</dbReference>
<proteinExistence type="predicted"/>
<protein>
    <recommendedName>
        <fullName evidence="3">L-2-amino-thiazoline-4-carboxylic acid hydrolase</fullName>
    </recommendedName>
</protein>